<feature type="region of interest" description="Disordered" evidence="1">
    <location>
        <begin position="260"/>
        <end position="279"/>
    </location>
</feature>
<dbReference type="PANTHER" id="PTHR14739">
    <property type="entry name" value="MICROTUBULE-ASSOCIATED PROTEIN 9"/>
    <property type="match status" value="1"/>
</dbReference>
<reference evidence="2 3" key="1">
    <citation type="journal article" date="2019" name="Mol. Ecol. Resour.">
        <title>Chromosome-level genome assembly of Triplophysa tibetana, a fish adapted to the harsh high-altitude environment of the Tibetan Plateau.</title>
        <authorList>
            <person name="Yang X."/>
            <person name="Liu H."/>
            <person name="Ma Z."/>
            <person name="Zou Y."/>
            <person name="Zou M."/>
            <person name="Mao Y."/>
            <person name="Li X."/>
            <person name="Wang H."/>
            <person name="Chen T."/>
            <person name="Wang W."/>
            <person name="Yang R."/>
        </authorList>
    </citation>
    <scope>NUCLEOTIDE SEQUENCE [LARGE SCALE GENOMIC DNA]</scope>
    <source>
        <strain evidence="2">TTIB1903HZAU</strain>
        <tissue evidence="2">Muscle</tissue>
    </source>
</reference>
<comment type="caution">
    <text evidence="2">The sequence shown here is derived from an EMBL/GenBank/DDBJ whole genome shotgun (WGS) entry which is preliminary data.</text>
</comment>
<feature type="compositionally biased region" description="Low complexity" evidence="1">
    <location>
        <begin position="94"/>
        <end position="111"/>
    </location>
</feature>
<feature type="compositionally biased region" description="Basic and acidic residues" evidence="1">
    <location>
        <begin position="465"/>
        <end position="496"/>
    </location>
</feature>
<feature type="region of interest" description="Disordered" evidence="1">
    <location>
        <begin position="1"/>
        <end position="167"/>
    </location>
</feature>
<evidence type="ECO:0000313" key="2">
    <source>
        <dbReference type="EMBL" id="KAA0722314.1"/>
    </source>
</evidence>
<dbReference type="PANTHER" id="PTHR14739:SF9">
    <property type="entry name" value="MICROTUBULE-ASSOCIATED PROTEIN 9"/>
    <property type="match status" value="1"/>
</dbReference>
<dbReference type="GO" id="GO:0000235">
    <property type="term" value="C:astral microtubule"/>
    <property type="evidence" value="ECO:0007669"/>
    <property type="project" value="TreeGrafter"/>
</dbReference>
<dbReference type="AlphaFoldDB" id="A0A5A9PIW3"/>
<feature type="compositionally biased region" description="Basic residues" evidence="1">
    <location>
        <begin position="1"/>
        <end position="23"/>
    </location>
</feature>
<dbReference type="GO" id="GO:0090307">
    <property type="term" value="P:mitotic spindle assembly"/>
    <property type="evidence" value="ECO:0007669"/>
    <property type="project" value="TreeGrafter"/>
</dbReference>
<dbReference type="GO" id="GO:1902412">
    <property type="term" value="P:regulation of mitotic cytokinesis"/>
    <property type="evidence" value="ECO:0007669"/>
    <property type="project" value="TreeGrafter"/>
</dbReference>
<gene>
    <name evidence="2" type="ORF">E1301_Tti014694</name>
</gene>
<evidence type="ECO:0000256" key="1">
    <source>
        <dbReference type="SAM" id="MobiDB-lite"/>
    </source>
</evidence>
<dbReference type="Proteomes" id="UP000324632">
    <property type="component" value="Chromosome 4"/>
</dbReference>
<feature type="compositionally biased region" description="Basic residues" evidence="1">
    <location>
        <begin position="40"/>
        <end position="50"/>
    </location>
</feature>
<dbReference type="GO" id="GO:0000281">
    <property type="term" value="P:mitotic cytokinesis"/>
    <property type="evidence" value="ECO:0007669"/>
    <property type="project" value="InterPro"/>
</dbReference>
<feature type="region of interest" description="Disordered" evidence="1">
    <location>
        <begin position="569"/>
        <end position="588"/>
    </location>
</feature>
<protein>
    <recommendedName>
        <fullName evidence="4">Microtubule-associated protein 9</fullName>
    </recommendedName>
</protein>
<feature type="compositionally biased region" description="Low complexity" evidence="1">
    <location>
        <begin position="72"/>
        <end position="87"/>
    </location>
</feature>
<evidence type="ECO:0000313" key="3">
    <source>
        <dbReference type="Proteomes" id="UP000324632"/>
    </source>
</evidence>
<feature type="compositionally biased region" description="Polar residues" evidence="1">
    <location>
        <begin position="51"/>
        <end position="60"/>
    </location>
</feature>
<keyword evidence="3" id="KW-1185">Reference proteome</keyword>
<organism evidence="2 3">
    <name type="scientific">Triplophysa tibetana</name>
    <dbReference type="NCBI Taxonomy" id="1572043"/>
    <lineage>
        <taxon>Eukaryota</taxon>
        <taxon>Metazoa</taxon>
        <taxon>Chordata</taxon>
        <taxon>Craniata</taxon>
        <taxon>Vertebrata</taxon>
        <taxon>Euteleostomi</taxon>
        <taxon>Actinopterygii</taxon>
        <taxon>Neopterygii</taxon>
        <taxon>Teleostei</taxon>
        <taxon>Ostariophysi</taxon>
        <taxon>Cypriniformes</taxon>
        <taxon>Nemacheilidae</taxon>
        <taxon>Triplophysa</taxon>
    </lineage>
</organism>
<dbReference type="InterPro" id="IPR026106">
    <property type="entry name" value="MAP9"/>
</dbReference>
<feature type="compositionally biased region" description="Polar residues" evidence="1">
    <location>
        <begin position="112"/>
        <end position="133"/>
    </location>
</feature>
<dbReference type="GO" id="GO:0008017">
    <property type="term" value="F:microtubule binding"/>
    <property type="evidence" value="ECO:0007669"/>
    <property type="project" value="TreeGrafter"/>
</dbReference>
<accession>A0A5A9PIW3</accession>
<sequence>MLGKLLRIKKQKKDRFKAGKTKGKINDFKLSDDEEENVKPHKVSFLKTKRNSSPVQTEQLDSMKSDSHHGSFHSSQSSSAPKSPLNSVTAEKMQQSNSPFSSQSDQPQPDSIVQTDQSESIMKMRNQTESSLVRKSLSDSPLPLNSENSRWECSVPLPSEGSHPDIPVSLLSEKELPIPHPRERSVKPKLPTEAGRLAQDMSPRPMPRQKTGNMYDSGPLQENTQAETPACSGVATSSMSILLSNTSSLGKIQTSTHDIVQGQGEDSVISEKSKTNSSSTQKHMSEALTMAESGNFLNVIKNASILKISQSNLDHTFTLRMQTTKSTDSSRKSKSSYTAESKYLGTLKILDQKETQQIPDAADSLRAAVYQEWLKKKEENIKIKMRAKKQEEKLNEEKRQEEKMAKIADAKASYDAWKEKTVDVIRKKVKEKQEAINEKEMEKEKKQEKKETAMQVFEKWKQHHDKILKERMREKKQNERKEKQQQVRDKDERKSDCTSAFIQWSAQKKNVIQERVREEHENNKINEMEEEYEKEEREKMALEMYDKWMRRKEFQQKRERKEKWIHTILQDEPPPPWSPPSKTIPFGK</sequence>
<feature type="region of interest" description="Disordered" evidence="1">
    <location>
        <begin position="457"/>
        <end position="498"/>
    </location>
</feature>
<proteinExistence type="predicted"/>
<evidence type="ECO:0008006" key="4">
    <source>
        <dbReference type="Google" id="ProtNLM"/>
    </source>
</evidence>
<dbReference type="EMBL" id="SOYY01000004">
    <property type="protein sequence ID" value="KAA0722314.1"/>
    <property type="molecule type" value="Genomic_DNA"/>
</dbReference>
<name>A0A5A9PIW3_9TELE</name>